<proteinExistence type="predicted"/>
<dbReference type="Proteomes" id="UP000249081">
    <property type="component" value="Unassembled WGS sequence"/>
</dbReference>
<dbReference type="NCBIfam" id="TIGR02399">
    <property type="entry name" value="salt_tol_Pase"/>
    <property type="match status" value="1"/>
</dbReference>
<gene>
    <name evidence="1" type="primary">stpA</name>
    <name evidence="1" type="ORF">DCF17_18410</name>
</gene>
<dbReference type="EMBL" id="QBMN01000162">
    <property type="protein sequence ID" value="PZO35649.1"/>
    <property type="molecule type" value="Genomic_DNA"/>
</dbReference>
<evidence type="ECO:0000313" key="2">
    <source>
        <dbReference type="Proteomes" id="UP000249081"/>
    </source>
</evidence>
<evidence type="ECO:0000313" key="1">
    <source>
        <dbReference type="EMBL" id="PZO35649.1"/>
    </source>
</evidence>
<dbReference type="Pfam" id="PF09506">
    <property type="entry name" value="Salt_tol_Pase"/>
    <property type="match status" value="1"/>
</dbReference>
<reference evidence="2" key="1">
    <citation type="submission" date="2018-04" db="EMBL/GenBank/DDBJ databases">
        <authorList>
            <person name="Cornet L."/>
        </authorList>
    </citation>
    <scope>NUCLEOTIDE SEQUENCE [LARGE SCALE GENOMIC DNA]</scope>
</reference>
<comment type="caution">
    <text evidence="1">The sequence shown here is derived from an EMBL/GenBank/DDBJ whole genome shotgun (WGS) entry which is preliminary data.</text>
</comment>
<dbReference type="AlphaFoldDB" id="A0A2W4W0S5"/>
<dbReference type="InterPro" id="IPR012765">
    <property type="entry name" value="GGPPase"/>
</dbReference>
<organism evidence="1 2">
    <name type="scientific">Shackletoniella antarctica</name>
    <dbReference type="NCBI Taxonomy" id="268115"/>
    <lineage>
        <taxon>Bacteria</taxon>
        <taxon>Bacillati</taxon>
        <taxon>Cyanobacteriota</taxon>
        <taxon>Cyanophyceae</taxon>
        <taxon>Oculatellales</taxon>
        <taxon>Oculatellaceae</taxon>
        <taxon>Shackletoniella</taxon>
    </lineage>
</organism>
<protein>
    <submittedName>
        <fullName evidence="1">Glucosylglycerol 3-phosphatase</fullName>
    </submittedName>
</protein>
<sequence length="427" mass="46679">MSYLAPPLLHQHTYSLDHAAWVDLLATTGNLLIIQDLDGVCMELVKDPLDRAIELNYVKATQAFEGHFYVLTNGEHTGKRGVNGIIERALGGADLAQAGRYYLPGLAAGGVQWQTRAGEVSHPGVSEAELAFLAAVPEKMGAHLRQFLQRRLRDSDGFNLEQAIQATVLDNIASPTANLNTLHNLLHHQREVYTDLQYAMQTLVEDLLRDAARQGLGESFFVHYAPNHGRGPDGKEIIWFGQGDESGTTDFQFMLRGAIKEAGVLALLNRYYAARTGEFPLGQDFSVRQAPHSHAELLGLVGQNFDPALMPTLVGVGDTVTSVVVTEDGEPVAKRGGSDRNFLHLIQAIGQQFDRGNVVTYIDSSGGELKNRQALKLEDHNGKTIVTQGPGDARDRDDPLTLNLVFPGGYRQYCEAFQTAAARRSPS</sequence>
<dbReference type="GO" id="GO:0050530">
    <property type="term" value="F:glucosylglycerol 3-phosphatase activity"/>
    <property type="evidence" value="ECO:0007669"/>
    <property type="project" value="InterPro"/>
</dbReference>
<name>A0A2W4W0S5_9CYAN</name>
<reference evidence="1 2" key="2">
    <citation type="submission" date="2018-06" db="EMBL/GenBank/DDBJ databases">
        <title>Metagenomic assembly of (sub)arctic Cyanobacteria and their associated microbiome from non-axenic cultures.</title>
        <authorList>
            <person name="Baurain D."/>
        </authorList>
    </citation>
    <scope>NUCLEOTIDE SEQUENCE [LARGE SCALE GENOMIC DNA]</scope>
    <source>
        <strain evidence="1">ULC041bin1</strain>
    </source>
</reference>
<accession>A0A2W4W0S5</accession>